<protein>
    <submittedName>
        <fullName evidence="2">YpiF family protein</fullName>
    </submittedName>
</protein>
<keyword evidence="4" id="KW-1185">Reference proteome</keyword>
<organism evidence="1 3">
    <name type="scientific">Bacillus glycinifermentans</name>
    <dbReference type="NCBI Taxonomy" id="1664069"/>
    <lineage>
        <taxon>Bacteria</taxon>
        <taxon>Bacillati</taxon>
        <taxon>Bacillota</taxon>
        <taxon>Bacilli</taxon>
        <taxon>Bacillales</taxon>
        <taxon>Bacillaceae</taxon>
        <taxon>Bacillus</taxon>
    </lineage>
</organism>
<proteinExistence type="predicted"/>
<dbReference type="OrthoDB" id="2678750at2"/>
<comment type="caution">
    <text evidence="1">The sequence shown here is derived from an EMBL/GenBank/DDBJ whole genome shotgun (WGS) entry which is preliminary data.</text>
</comment>
<gene>
    <name evidence="1" type="ORF">AB447_210205</name>
    <name evidence="2" type="ORF">P8828_07350</name>
</gene>
<accession>A0A0J6ELJ8</accession>
<sequence length="148" mass="17440">MKWNAHDADVYLNAKEYIDTAVIPLISVDLGEQFKSAVSKGEFTSMLAEELERQLKGRIYLFPPYTYLQADEKSARDLFDLKEMAEKHFRHTIFLTADERWKHALSDEQRLLWIPAVPLEHMKDSLKQKVLDDQIEQILNILLQYWNS</sequence>
<dbReference type="InterPro" id="IPR019615">
    <property type="entry name" value="DUF2487"/>
</dbReference>
<dbReference type="Pfam" id="PF10673">
    <property type="entry name" value="DUF2487"/>
    <property type="match status" value="1"/>
</dbReference>
<reference evidence="2 4" key="3">
    <citation type="submission" date="2023-03" db="EMBL/GenBank/DDBJ databases">
        <title>Agriculturally important microbes genome sequencing.</title>
        <authorList>
            <person name="Dunlap C."/>
        </authorList>
    </citation>
    <scope>NUCLEOTIDE SEQUENCE [LARGE SCALE GENOMIC DNA]</scope>
    <source>
        <strain evidence="2 4">CBP-3203</strain>
    </source>
</reference>
<dbReference type="Proteomes" id="UP001341297">
    <property type="component" value="Unassembled WGS sequence"/>
</dbReference>
<evidence type="ECO:0000313" key="1">
    <source>
        <dbReference type="EMBL" id="KRT94903.1"/>
    </source>
</evidence>
<reference evidence="1 3" key="1">
    <citation type="journal article" date="2015" name="Int. J. Syst. Evol. Microbiol.">
        <title>Bacillus glycinifermentans sp. nov., isolated from fermented soybean paste.</title>
        <authorList>
            <person name="Kim S.J."/>
            <person name="Dunlap C.A."/>
            <person name="Kwon S.W."/>
            <person name="Rooney A.P."/>
        </authorList>
    </citation>
    <scope>NUCLEOTIDE SEQUENCE [LARGE SCALE GENOMIC DNA]</scope>
    <source>
        <strain evidence="1 3">GO-13</strain>
    </source>
</reference>
<evidence type="ECO:0000313" key="4">
    <source>
        <dbReference type="Proteomes" id="UP001341297"/>
    </source>
</evidence>
<dbReference type="RefSeq" id="WP_048352935.1">
    <property type="nucleotide sequence ID" value="NZ_CP023481.1"/>
</dbReference>
<dbReference type="PATRIC" id="fig|1664069.3.peg.1631"/>
<dbReference type="EMBL" id="JARRTL010000008">
    <property type="protein sequence ID" value="MEC0484665.1"/>
    <property type="molecule type" value="Genomic_DNA"/>
</dbReference>
<evidence type="ECO:0000313" key="2">
    <source>
        <dbReference type="EMBL" id="MEC0484665.1"/>
    </source>
</evidence>
<evidence type="ECO:0000313" key="3">
    <source>
        <dbReference type="Proteomes" id="UP000036168"/>
    </source>
</evidence>
<dbReference type="EMBL" id="LECW02000004">
    <property type="protein sequence ID" value="KRT94903.1"/>
    <property type="molecule type" value="Genomic_DNA"/>
</dbReference>
<reference evidence="1" key="2">
    <citation type="submission" date="2015-10" db="EMBL/GenBank/DDBJ databases">
        <authorList>
            <person name="Gilbert D.G."/>
        </authorList>
    </citation>
    <scope>NUCLEOTIDE SEQUENCE</scope>
    <source>
        <strain evidence="1">GO-13</strain>
    </source>
</reference>
<dbReference type="STRING" id="1664069.BGLY_2667"/>
<name>A0A0J6ELJ8_9BACI</name>
<accession>A0A0J6ENX1</accession>
<dbReference type="AlphaFoldDB" id="A0A0J6ELJ8"/>
<dbReference type="Proteomes" id="UP000036168">
    <property type="component" value="Unassembled WGS sequence"/>
</dbReference>